<evidence type="ECO:0000259" key="5">
    <source>
        <dbReference type="Pfam" id="PF00535"/>
    </source>
</evidence>
<dbReference type="EMBL" id="JAVDSG010000001">
    <property type="protein sequence ID" value="MDR6592613.1"/>
    <property type="molecule type" value="Genomic_DNA"/>
</dbReference>
<keyword evidence="4" id="KW-0808">Transferase</keyword>
<dbReference type="Proteomes" id="UP001268819">
    <property type="component" value="Unassembled WGS sequence"/>
</dbReference>
<evidence type="ECO:0000256" key="3">
    <source>
        <dbReference type="ARBA" id="ARBA00022676"/>
    </source>
</evidence>
<name>A0ABU1PPM7_9PSEU</name>
<keyword evidence="7" id="KW-1185">Reference proteome</keyword>
<comment type="similarity">
    <text evidence="2">Belongs to the glycosyltransferase 2 family.</text>
</comment>
<dbReference type="Pfam" id="PF00535">
    <property type="entry name" value="Glycos_transf_2"/>
    <property type="match status" value="1"/>
</dbReference>
<accession>A0ABU1PPM7</accession>
<dbReference type="InterPro" id="IPR029044">
    <property type="entry name" value="Nucleotide-diphossugar_trans"/>
</dbReference>
<gene>
    <name evidence="6" type="ORF">J2S66_000997</name>
</gene>
<feature type="domain" description="Glycosyltransferase 2-like" evidence="5">
    <location>
        <begin position="5"/>
        <end position="160"/>
    </location>
</feature>
<evidence type="ECO:0000256" key="1">
    <source>
        <dbReference type="ARBA" id="ARBA00004776"/>
    </source>
</evidence>
<dbReference type="InterPro" id="IPR001173">
    <property type="entry name" value="Glyco_trans_2-like"/>
</dbReference>
<organism evidence="6 7">
    <name type="scientific">Saccharothrix longispora</name>
    <dbReference type="NCBI Taxonomy" id="33920"/>
    <lineage>
        <taxon>Bacteria</taxon>
        <taxon>Bacillati</taxon>
        <taxon>Actinomycetota</taxon>
        <taxon>Actinomycetes</taxon>
        <taxon>Pseudonocardiales</taxon>
        <taxon>Pseudonocardiaceae</taxon>
        <taxon>Saccharothrix</taxon>
    </lineage>
</organism>
<dbReference type="Gene3D" id="3.90.550.10">
    <property type="entry name" value="Spore Coat Polysaccharide Biosynthesis Protein SpsA, Chain A"/>
    <property type="match status" value="1"/>
</dbReference>
<dbReference type="PANTHER" id="PTHR43179:SF12">
    <property type="entry name" value="GALACTOFURANOSYLTRANSFERASE GLFT2"/>
    <property type="match status" value="1"/>
</dbReference>
<evidence type="ECO:0000313" key="7">
    <source>
        <dbReference type="Proteomes" id="UP001268819"/>
    </source>
</evidence>
<evidence type="ECO:0000256" key="2">
    <source>
        <dbReference type="ARBA" id="ARBA00006739"/>
    </source>
</evidence>
<comment type="caution">
    <text evidence="6">The sequence shown here is derived from an EMBL/GenBank/DDBJ whole genome shotgun (WGS) entry which is preliminary data.</text>
</comment>
<keyword evidence="3" id="KW-0328">Glycosyltransferase</keyword>
<evidence type="ECO:0000256" key="4">
    <source>
        <dbReference type="ARBA" id="ARBA00022679"/>
    </source>
</evidence>
<evidence type="ECO:0000313" key="6">
    <source>
        <dbReference type="EMBL" id="MDR6592613.1"/>
    </source>
</evidence>
<proteinExistence type="inferred from homology"/>
<sequence>MTETTVVIATRDRVEELVRTLGHLRRLSAPVIVVDNGSSDDTVARVRRDFPQVRVLALGHNVGASARNRGVRAADTPYVAFCDDDSWWAPGALDRAEELFRGHPGLGLVAARVVVEPEGREDPVCAEMASSPLGRGDDLPGPRVLGFICCASIVRREAFLRVGGFNPVLFFPGEERLFSWDMAAAGWACCYVDELVAHHRPSTSRGPSAARRRAEMRNDLLTTWLRRPVGVGLAEAVALARRGAGDGVAWAALGAAALKLPAVLGQRRLLPADVERQVRLLTRPA</sequence>
<comment type="pathway">
    <text evidence="1">Cell wall biogenesis; cell wall polysaccharide biosynthesis.</text>
</comment>
<protein>
    <submittedName>
        <fullName evidence="6">GT2 family glycosyltransferase</fullName>
    </submittedName>
</protein>
<dbReference type="SUPFAM" id="SSF53448">
    <property type="entry name" value="Nucleotide-diphospho-sugar transferases"/>
    <property type="match status" value="1"/>
</dbReference>
<reference evidence="6 7" key="1">
    <citation type="submission" date="2023-07" db="EMBL/GenBank/DDBJ databases">
        <title>Sequencing the genomes of 1000 actinobacteria strains.</title>
        <authorList>
            <person name="Klenk H.-P."/>
        </authorList>
    </citation>
    <scope>NUCLEOTIDE SEQUENCE [LARGE SCALE GENOMIC DNA]</scope>
    <source>
        <strain evidence="6 7">DSM 43749</strain>
    </source>
</reference>
<dbReference type="PANTHER" id="PTHR43179">
    <property type="entry name" value="RHAMNOSYLTRANSFERASE WBBL"/>
    <property type="match status" value="1"/>
</dbReference>